<dbReference type="Proteomes" id="UP000306918">
    <property type="component" value="Unassembled WGS sequence"/>
</dbReference>
<evidence type="ECO:0000313" key="9">
    <source>
        <dbReference type="Proteomes" id="UP000306918"/>
    </source>
</evidence>
<name>A0A4S8HWI6_9BACT</name>
<evidence type="ECO:0000313" key="8">
    <source>
        <dbReference type="EMBL" id="THU40053.1"/>
    </source>
</evidence>
<dbReference type="GO" id="GO:0009279">
    <property type="term" value="C:cell outer membrane"/>
    <property type="evidence" value="ECO:0007669"/>
    <property type="project" value="UniProtKB-SubCell"/>
</dbReference>
<comment type="caution">
    <text evidence="8">The sequence shown here is derived from an EMBL/GenBank/DDBJ whole genome shotgun (WGS) entry which is preliminary data.</text>
</comment>
<evidence type="ECO:0000256" key="4">
    <source>
        <dbReference type="ARBA" id="ARBA00023136"/>
    </source>
</evidence>
<dbReference type="Gene3D" id="1.25.40.390">
    <property type="match status" value="1"/>
</dbReference>
<keyword evidence="4" id="KW-0472">Membrane</keyword>
<dbReference type="RefSeq" id="WP_136576807.1">
    <property type="nucleotide sequence ID" value="NZ_STFF01000002.1"/>
</dbReference>
<dbReference type="Pfam" id="PF07980">
    <property type="entry name" value="SusD_RagB"/>
    <property type="match status" value="1"/>
</dbReference>
<comment type="subcellular location">
    <subcellularLocation>
        <location evidence="1">Cell outer membrane</location>
    </subcellularLocation>
</comment>
<evidence type="ECO:0000259" key="7">
    <source>
        <dbReference type="Pfam" id="PF14322"/>
    </source>
</evidence>
<proteinExistence type="inferred from homology"/>
<reference evidence="8 9" key="1">
    <citation type="submission" date="2019-04" db="EMBL/GenBank/DDBJ databases">
        <title>Niastella caeni sp. nov., isolated from activated sludge.</title>
        <authorList>
            <person name="Sheng M."/>
        </authorList>
    </citation>
    <scope>NUCLEOTIDE SEQUENCE [LARGE SCALE GENOMIC DNA]</scope>
    <source>
        <strain evidence="8 9">HX-2-15</strain>
    </source>
</reference>
<sequence>MKRNIINIFCVYLVLQGLYSCNKKFLDEKLYSSYAPETLTDSLGFDAASIGLYYQLGLFFSKSDAQGWPSVWNAGTDIAFVPPTQKQGIEVPYYDYTQLIATDGAASFTWSWAYQMINNANNIIVNAENSAITSLSDAGKNAYNGEARFFRAYAYNTLATLFGKVPLVTQPLSKPKTDFTRASLDSVNALIVADLTFAATYLPTIDNLKSNSKGKLYGRANKAMAQQLLAEVYLRMGKNDLAEAQCQAIISSGKFSLTKARYGVKTNLPGDPFSDMFVYGNQRYGQGNKEAIWVMELENTATVVGGYSGAPQQRRNWGAAYYQITGMTICDSLGGRGIARMRLTDWVVYGLYEPGDMRNSENNLRHKFYYNTAGQANYGQQVPYTGADTVFKIAPHTTKWYQYDPNDVFGFAMFKDFILMRLGETYLLLAEAQFKQGKLTEAAASLNVIRARANATPVTAGQVTMDFILDERARELLAEENRRMTLMRTKTLVTRTTKYNTQIINPVLGLTTKHLLLPIPQSERDLNKDAVLEQNDGY</sequence>
<dbReference type="InterPro" id="IPR011990">
    <property type="entry name" value="TPR-like_helical_dom_sf"/>
</dbReference>
<dbReference type="EMBL" id="STFF01000002">
    <property type="protein sequence ID" value="THU40053.1"/>
    <property type="molecule type" value="Genomic_DNA"/>
</dbReference>
<evidence type="ECO:0000256" key="3">
    <source>
        <dbReference type="ARBA" id="ARBA00022729"/>
    </source>
</evidence>
<evidence type="ECO:0000256" key="2">
    <source>
        <dbReference type="ARBA" id="ARBA00006275"/>
    </source>
</evidence>
<gene>
    <name evidence="8" type="ORF">FAM09_09215</name>
</gene>
<feature type="domain" description="RagB/SusD" evidence="6">
    <location>
        <begin position="395"/>
        <end position="538"/>
    </location>
</feature>
<dbReference type="PROSITE" id="PS51257">
    <property type="entry name" value="PROKAR_LIPOPROTEIN"/>
    <property type="match status" value="1"/>
</dbReference>
<evidence type="ECO:0000256" key="5">
    <source>
        <dbReference type="ARBA" id="ARBA00023237"/>
    </source>
</evidence>
<evidence type="ECO:0000259" key="6">
    <source>
        <dbReference type="Pfam" id="PF07980"/>
    </source>
</evidence>
<dbReference type="InterPro" id="IPR033985">
    <property type="entry name" value="SusD-like_N"/>
</dbReference>
<keyword evidence="3" id="KW-0732">Signal</keyword>
<protein>
    <submittedName>
        <fullName evidence="8">RagB/SusD family nutrient uptake outer membrane protein</fullName>
    </submittedName>
</protein>
<keyword evidence="9" id="KW-1185">Reference proteome</keyword>
<keyword evidence="5" id="KW-0998">Cell outer membrane</keyword>
<dbReference type="Pfam" id="PF14322">
    <property type="entry name" value="SusD-like_3"/>
    <property type="match status" value="1"/>
</dbReference>
<feature type="domain" description="SusD-like N-terminal" evidence="7">
    <location>
        <begin position="102"/>
        <end position="234"/>
    </location>
</feature>
<organism evidence="8 9">
    <name type="scientific">Niastella caeni</name>
    <dbReference type="NCBI Taxonomy" id="2569763"/>
    <lineage>
        <taxon>Bacteria</taxon>
        <taxon>Pseudomonadati</taxon>
        <taxon>Bacteroidota</taxon>
        <taxon>Chitinophagia</taxon>
        <taxon>Chitinophagales</taxon>
        <taxon>Chitinophagaceae</taxon>
        <taxon>Niastella</taxon>
    </lineage>
</organism>
<dbReference type="SUPFAM" id="SSF48452">
    <property type="entry name" value="TPR-like"/>
    <property type="match status" value="1"/>
</dbReference>
<dbReference type="OrthoDB" id="5694214at2"/>
<evidence type="ECO:0000256" key="1">
    <source>
        <dbReference type="ARBA" id="ARBA00004442"/>
    </source>
</evidence>
<dbReference type="AlphaFoldDB" id="A0A4S8HWI6"/>
<comment type="similarity">
    <text evidence="2">Belongs to the SusD family.</text>
</comment>
<accession>A0A4S8HWI6</accession>
<dbReference type="InterPro" id="IPR012944">
    <property type="entry name" value="SusD_RagB_dom"/>
</dbReference>